<keyword evidence="3" id="KW-1185">Reference proteome</keyword>
<evidence type="ECO:0000256" key="1">
    <source>
        <dbReference type="SAM" id="MobiDB-lite"/>
    </source>
</evidence>
<proteinExistence type="predicted"/>
<dbReference type="Proteomes" id="UP000314294">
    <property type="component" value="Unassembled WGS sequence"/>
</dbReference>
<evidence type="ECO:0000313" key="2">
    <source>
        <dbReference type="EMBL" id="TNN51138.1"/>
    </source>
</evidence>
<dbReference type="EMBL" id="SRLO01000593">
    <property type="protein sequence ID" value="TNN51138.1"/>
    <property type="molecule type" value="Genomic_DNA"/>
</dbReference>
<protein>
    <submittedName>
        <fullName evidence="2">Uncharacterized protein</fullName>
    </submittedName>
</protein>
<feature type="compositionally biased region" description="Pro residues" evidence="1">
    <location>
        <begin position="43"/>
        <end position="56"/>
    </location>
</feature>
<accession>A0A4Z2GC51</accession>
<evidence type="ECO:0000313" key="3">
    <source>
        <dbReference type="Proteomes" id="UP000314294"/>
    </source>
</evidence>
<name>A0A4Z2GC51_9TELE</name>
<dbReference type="AlphaFoldDB" id="A0A4Z2GC51"/>
<feature type="region of interest" description="Disordered" evidence="1">
    <location>
        <begin position="35"/>
        <end position="64"/>
    </location>
</feature>
<feature type="region of interest" description="Disordered" evidence="1">
    <location>
        <begin position="80"/>
        <end position="114"/>
    </location>
</feature>
<organism evidence="2 3">
    <name type="scientific">Liparis tanakae</name>
    <name type="common">Tanaka's snailfish</name>
    <dbReference type="NCBI Taxonomy" id="230148"/>
    <lineage>
        <taxon>Eukaryota</taxon>
        <taxon>Metazoa</taxon>
        <taxon>Chordata</taxon>
        <taxon>Craniata</taxon>
        <taxon>Vertebrata</taxon>
        <taxon>Euteleostomi</taxon>
        <taxon>Actinopterygii</taxon>
        <taxon>Neopterygii</taxon>
        <taxon>Teleostei</taxon>
        <taxon>Neoteleostei</taxon>
        <taxon>Acanthomorphata</taxon>
        <taxon>Eupercaria</taxon>
        <taxon>Perciformes</taxon>
        <taxon>Cottioidei</taxon>
        <taxon>Cottales</taxon>
        <taxon>Liparidae</taxon>
        <taxon>Liparis</taxon>
    </lineage>
</organism>
<gene>
    <name evidence="2" type="ORF">EYF80_038659</name>
</gene>
<reference evidence="2 3" key="1">
    <citation type="submission" date="2019-03" db="EMBL/GenBank/DDBJ databases">
        <title>First draft genome of Liparis tanakae, snailfish: a comprehensive survey of snailfish specific genes.</title>
        <authorList>
            <person name="Kim W."/>
            <person name="Song I."/>
            <person name="Jeong J.-H."/>
            <person name="Kim D."/>
            <person name="Kim S."/>
            <person name="Ryu S."/>
            <person name="Song J.Y."/>
            <person name="Lee S.K."/>
        </authorList>
    </citation>
    <scope>NUCLEOTIDE SEQUENCE [LARGE SCALE GENOMIC DNA]</scope>
    <source>
        <tissue evidence="2">Muscle</tissue>
    </source>
</reference>
<comment type="caution">
    <text evidence="2">The sequence shown here is derived from an EMBL/GenBank/DDBJ whole genome shotgun (WGS) entry which is preliminary data.</text>
</comment>
<sequence length="114" mass="12278">MALPLQARRMFRNILNLKRNPPNPPFIIVVFEKQREGGGEVPGTPPPPSPFPPFPPRQTQRMGTSAWHGVATALPTATLAAMDSEGSARGESSPLRPTGGDTRHIPPAGHYPPK</sequence>